<sequence length="165" mass="19425">MRIPIYEELVLDNFSLEYLKEKFKESRIGSLPMYTSLYNITDEEKESAITNIEQALKDLHKNPLFPYPFYIVSETPVRGTTISVFSSVDELPSHYFKKSKRLKNKELLLLSKVGVLCEKVLNMPLYDNQKVIRDSANDQRNLYKQTKELNFYEEVAFALQEKQRD</sequence>
<dbReference type="HOGENOM" id="CLU_1608553_0_0_7"/>
<dbReference type="OrthoDB" id="5294321at2"/>
<dbReference type="STRING" id="862908.BMS_1413"/>
<accession>E1X049</accession>
<evidence type="ECO:0000313" key="1">
    <source>
        <dbReference type="EMBL" id="CBW26276.1"/>
    </source>
</evidence>
<gene>
    <name evidence="1" type="ordered locus">BMS_1413</name>
</gene>
<dbReference type="RefSeq" id="WP_014244060.1">
    <property type="nucleotide sequence ID" value="NC_016620.1"/>
</dbReference>
<organism evidence="1 2">
    <name type="scientific">Halobacteriovorax marinus (strain ATCC BAA-682 / DSM 15412 / SJ)</name>
    <name type="common">Bacteriovorax marinus</name>
    <dbReference type="NCBI Taxonomy" id="862908"/>
    <lineage>
        <taxon>Bacteria</taxon>
        <taxon>Pseudomonadati</taxon>
        <taxon>Bdellovibrionota</taxon>
        <taxon>Bacteriovoracia</taxon>
        <taxon>Bacteriovoracales</taxon>
        <taxon>Halobacteriovoraceae</taxon>
        <taxon>Halobacteriovorax</taxon>
    </lineage>
</organism>
<dbReference type="AlphaFoldDB" id="E1X049"/>
<protein>
    <submittedName>
        <fullName evidence="1">Uncharacterized protein</fullName>
    </submittedName>
</protein>
<proteinExistence type="predicted"/>
<name>E1X049_HALMS</name>
<evidence type="ECO:0000313" key="2">
    <source>
        <dbReference type="Proteomes" id="UP000008963"/>
    </source>
</evidence>
<dbReference type="PATRIC" id="fig|862908.3.peg.1345"/>
<keyword evidence="2" id="KW-1185">Reference proteome</keyword>
<dbReference type="EMBL" id="FQ312005">
    <property type="protein sequence ID" value="CBW26276.1"/>
    <property type="molecule type" value="Genomic_DNA"/>
</dbReference>
<dbReference type="Proteomes" id="UP000008963">
    <property type="component" value="Chromosome"/>
</dbReference>
<reference evidence="2" key="1">
    <citation type="journal article" date="2013" name="ISME J.">
        <title>A small predatory core genome in the divergent marine Bacteriovorax marinus SJ and the terrestrial Bdellovibrio bacteriovorus.</title>
        <authorList>
            <person name="Crossman L.C."/>
            <person name="Chen H."/>
            <person name="Cerdeno-Tarraga A.M."/>
            <person name="Brooks K."/>
            <person name="Quail M.A."/>
            <person name="Pineiro S.A."/>
            <person name="Hobley L."/>
            <person name="Sockett R.E."/>
            <person name="Bentley S.D."/>
            <person name="Parkhill J."/>
            <person name="Williams H.N."/>
            <person name="Stine O.C."/>
        </authorList>
    </citation>
    <scope>NUCLEOTIDE SEQUENCE [LARGE SCALE GENOMIC DNA]</scope>
    <source>
        <strain evidence="2">ATCC BAA-682 / DSM 15412 / SJ</strain>
    </source>
</reference>
<dbReference type="KEGG" id="bmx:BMS_1413"/>